<organism evidence="1">
    <name type="scientific">Hexamita inflata</name>
    <dbReference type="NCBI Taxonomy" id="28002"/>
    <lineage>
        <taxon>Eukaryota</taxon>
        <taxon>Metamonada</taxon>
        <taxon>Diplomonadida</taxon>
        <taxon>Hexamitidae</taxon>
        <taxon>Hexamitinae</taxon>
        <taxon>Hexamita</taxon>
    </lineage>
</organism>
<dbReference type="EMBL" id="CATOUU010000017">
    <property type="protein sequence ID" value="CAI9913061.1"/>
    <property type="molecule type" value="Genomic_DNA"/>
</dbReference>
<evidence type="ECO:0000313" key="5">
    <source>
        <dbReference type="Proteomes" id="UP001642409"/>
    </source>
</evidence>
<comment type="caution">
    <text evidence="1">The sequence shown here is derived from an EMBL/GenBank/DDBJ whole genome shotgun (WGS) entry which is preliminary data.</text>
</comment>
<gene>
    <name evidence="3" type="ORF">HINF_LOCUS43225</name>
    <name evidence="2" type="ORF">HINF_LOCUS44383</name>
    <name evidence="1" type="ORF">HINF_LOCUS706</name>
    <name evidence="4" type="ORF">HINF_LOCUS72569</name>
</gene>
<accession>A0AA86TAZ5</accession>
<evidence type="ECO:0000313" key="1">
    <source>
        <dbReference type="EMBL" id="CAI9913061.1"/>
    </source>
</evidence>
<dbReference type="AlphaFoldDB" id="A0AA86TAZ5"/>
<evidence type="ECO:0000313" key="3">
    <source>
        <dbReference type="EMBL" id="CAL6049371.1"/>
    </source>
</evidence>
<name>A0AA86TAZ5_9EUKA</name>
<keyword evidence="5" id="KW-1185">Reference proteome</keyword>
<dbReference type="EMBL" id="CAXDID020000577">
    <property type="protein sequence ID" value="CAL6104082.1"/>
    <property type="molecule type" value="Genomic_DNA"/>
</dbReference>
<dbReference type="Proteomes" id="UP001642409">
    <property type="component" value="Unassembled WGS sequence"/>
</dbReference>
<dbReference type="EMBL" id="CATOUU010000879">
    <property type="protein sequence ID" value="CAI9956738.1"/>
    <property type="molecule type" value="Genomic_DNA"/>
</dbReference>
<evidence type="ECO:0000313" key="2">
    <source>
        <dbReference type="EMBL" id="CAI9956738.1"/>
    </source>
</evidence>
<dbReference type="EMBL" id="CAXDID020000179">
    <property type="protein sequence ID" value="CAL6049371.1"/>
    <property type="molecule type" value="Genomic_DNA"/>
</dbReference>
<protein>
    <submittedName>
        <fullName evidence="3">Hypothetical_protein</fullName>
    </submittedName>
</protein>
<sequence>MGQDAQKQLTNKVQIQDQAAYYTQLYKNGLKCLLDEDYSAADQIQLTQCIRKLNQTQRIAFWKHIQEQDTTYSKSVRQLKYFLKKGYQRVLYNDKLTTKDKQYIRKYCMLHPDLIPVQQKNNRKIVLRILPRQKTIFSRSPRLCLQSICRQM</sequence>
<reference evidence="3 5" key="2">
    <citation type="submission" date="2024-07" db="EMBL/GenBank/DDBJ databases">
        <authorList>
            <person name="Akdeniz Z."/>
        </authorList>
    </citation>
    <scope>NUCLEOTIDE SEQUENCE [LARGE SCALE GENOMIC DNA]</scope>
</reference>
<proteinExistence type="predicted"/>
<reference evidence="1" key="1">
    <citation type="submission" date="2023-06" db="EMBL/GenBank/DDBJ databases">
        <authorList>
            <person name="Kurt Z."/>
        </authorList>
    </citation>
    <scope>NUCLEOTIDE SEQUENCE</scope>
</reference>
<evidence type="ECO:0000313" key="4">
    <source>
        <dbReference type="EMBL" id="CAL6104082.1"/>
    </source>
</evidence>